<dbReference type="AlphaFoldDB" id="A0AAV2KKD0"/>
<evidence type="ECO:0000256" key="1">
    <source>
        <dbReference type="ARBA" id="ARBA00004257"/>
    </source>
</evidence>
<dbReference type="InterPro" id="IPR006977">
    <property type="entry name" value="Yip1_dom"/>
</dbReference>
<evidence type="ECO:0000256" key="5">
    <source>
        <dbReference type="ARBA" id="ARBA00023136"/>
    </source>
</evidence>
<evidence type="ECO:0000256" key="4">
    <source>
        <dbReference type="ARBA" id="ARBA00022989"/>
    </source>
</evidence>
<proteinExistence type="inferred from homology"/>
<keyword evidence="10" id="KW-1185">Reference proteome</keyword>
<dbReference type="Proteomes" id="UP001497482">
    <property type="component" value="Chromosome 18"/>
</dbReference>
<dbReference type="GO" id="GO:0016192">
    <property type="term" value="P:vesicle-mediated transport"/>
    <property type="evidence" value="ECO:0007669"/>
    <property type="project" value="InterPro"/>
</dbReference>
<dbReference type="GO" id="GO:0031267">
    <property type="term" value="F:small GTPase binding"/>
    <property type="evidence" value="ECO:0007669"/>
    <property type="project" value="InterPro"/>
</dbReference>
<keyword evidence="5 7" id="KW-0472">Membrane</keyword>
<comment type="subcellular location">
    <subcellularLocation>
        <location evidence="1">Golgi apparatus</location>
        <location evidence="1">cis-Golgi network membrane</location>
        <topology evidence="1">Multi-pass membrane protein</topology>
    </subcellularLocation>
</comment>
<evidence type="ECO:0000313" key="10">
    <source>
        <dbReference type="Proteomes" id="UP001497482"/>
    </source>
</evidence>
<feature type="transmembrane region" description="Helical" evidence="7">
    <location>
        <begin position="243"/>
        <end position="261"/>
    </location>
</feature>
<feature type="transmembrane region" description="Helical" evidence="7">
    <location>
        <begin position="200"/>
        <end position="222"/>
    </location>
</feature>
<protein>
    <recommendedName>
        <fullName evidence="8">Yip1 domain-containing protein</fullName>
    </recommendedName>
</protein>
<comment type="similarity">
    <text evidence="2">Belongs to the YIP1 family.</text>
</comment>
<feature type="transmembrane region" description="Helical" evidence="7">
    <location>
        <begin position="159"/>
        <end position="180"/>
    </location>
</feature>
<dbReference type="PANTHER" id="PTHR12822:SF3">
    <property type="entry name" value="PROTEIN YIPF2"/>
    <property type="match status" value="1"/>
</dbReference>
<evidence type="ECO:0000256" key="3">
    <source>
        <dbReference type="ARBA" id="ARBA00022692"/>
    </source>
</evidence>
<feature type="domain" description="Yip1" evidence="8">
    <location>
        <begin position="140"/>
        <end position="312"/>
    </location>
</feature>
<dbReference type="Pfam" id="PF04893">
    <property type="entry name" value="Yip1"/>
    <property type="match status" value="1"/>
</dbReference>
<sequence length="447" mass="48617">MTIDCLLQTCSDPRSVTPAVTPGLQLSSVSLHRPGCGDSALGETMASPNDLQFQEFEEAAQLLSSDPGASTLSTLLSPTAGGSSEEVKLDLSDEEEAAQHEAAELLGGQKSTGGFWTFQFYQSFFNVDTSQVLDRVKGSVMPIPGRNFIKHHLRSNPDLYGPFWISVTLAVSVAISGNLSTFLVQMGNPAYHYTPQFHRVTVASVVIFLYAWLVPVALWGFLSWRQGVERQVGGYSFLETVCVYGYSLFIYIPTSILWVIPLEWLRWTLLAVAMVVSGSVLVLTFWPVVREDTKAMALTAVVTIVALHALLAVGCKMYFFQNAAQLSPLQPTTAPVQSLTGSGGVAPDEERALEGGDSRGGAQRGVDMLHRPSLKKKFPDLNRGVGGGHEVESDMWSPEAAAVRPWEQFMREESAGERGAGGGLCVGRMKMDFKENEKGQRVCAKRS</sequence>
<feature type="transmembrane region" description="Helical" evidence="7">
    <location>
        <begin position="267"/>
        <end position="289"/>
    </location>
</feature>
<keyword evidence="3 7" id="KW-0812">Transmembrane</keyword>
<reference evidence="9 10" key="1">
    <citation type="submission" date="2024-04" db="EMBL/GenBank/DDBJ databases">
        <authorList>
            <person name="Waldvogel A.-M."/>
            <person name="Schoenle A."/>
        </authorList>
    </citation>
    <scope>NUCLEOTIDE SEQUENCE [LARGE SCALE GENOMIC DNA]</scope>
</reference>
<feature type="region of interest" description="Disordered" evidence="6">
    <location>
        <begin position="335"/>
        <end position="366"/>
    </location>
</feature>
<dbReference type="EMBL" id="OZ035840">
    <property type="protein sequence ID" value="CAL1589233.1"/>
    <property type="molecule type" value="Genomic_DNA"/>
</dbReference>
<feature type="transmembrane region" description="Helical" evidence="7">
    <location>
        <begin position="296"/>
        <end position="320"/>
    </location>
</feature>
<keyword evidence="4 7" id="KW-1133">Transmembrane helix</keyword>
<dbReference type="InterPro" id="IPR039765">
    <property type="entry name" value="Yip5/YIPF1/YIPF2"/>
</dbReference>
<name>A0AAV2KKD0_KNICA</name>
<evidence type="ECO:0000256" key="2">
    <source>
        <dbReference type="ARBA" id="ARBA00010596"/>
    </source>
</evidence>
<dbReference type="PANTHER" id="PTHR12822">
    <property type="entry name" value="PROTEIN YIPF"/>
    <property type="match status" value="1"/>
</dbReference>
<accession>A0AAV2KKD0</accession>
<gene>
    <name evidence="9" type="ORF">KC01_LOCUS18879</name>
</gene>
<evidence type="ECO:0000259" key="8">
    <source>
        <dbReference type="Pfam" id="PF04893"/>
    </source>
</evidence>
<feature type="compositionally biased region" description="Basic and acidic residues" evidence="6">
    <location>
        <begin position="348"/>
        <end position="357"/>
    </location>
</feature>
<evidence type="ECO:0000256" key="7">
    <source>
        <dbReference type="SAM" id="Phobius"/>
    </source>
</evidence>
<dbReference type="GO" id="GO:0005794">
    <property type="term" value="C:Golgi apparatus"/>
    <property type="evidence" value="ECO:0007669"/>
    <property type="project" value="UniProtKB-SubCell"/>
</dbReference>
<evidence type="ECO:0000313" key="9">
    <source>
        <dbReference type="EMBL" id="CAL1589233.1"/>
    </source>
</evidence>
<organism evidence="9 10">
    <name type="scientific">Knipowitschia caucasica</name>
    <name type="common">Caucasian dwarf goby</name>
    <name type="synonym">Pomatoschistus caucasicus</name>
    <dbReference type="NCBI Taxonomy" id="637954"/>
    <lineage>
        <taxon>Eukaryota</taxon>
        <taxon>Metazoa</taxon>
        <taxon>Chordata</taxon>
        <taxon>Craniata</taxon>
        <taxon>Vertebrata</taxon>
        <taxon>Euteleostomi</taxon>
        <taxon>Actinopterygii</taxon>
        <taxon>Neopterygii</taxon>
        <taxon>Teleostei</taxon>
        <taxon>Neoteleostei</taxon>
        <taxon>Acanthomorphata</taxon>
        <taxon>Gobiaria</taxon>
        <taxon>Gobiiformes</taxon>
        <taxon>Gobioidei</taxon>
        <taxon>Gobiidae</taxon>
        <taxon>Gobiinae</taxon>
        <taxon>Knipowitschia</taxon>
    </lineage>
</organism>
<dbReference type="GO" id="GO:0016020">
    <property type="term" value="C:membrane"/>
    <property type="evidence" value="ECO:0007669"/>
    <property type="project" value="InterPro"/>
</dbReference>
<evidence type="ECO:0000256" key="6">
    <source>
        <dbReference type="SAM" id="MobiDB-lite"/>
    </source>
</evidence>